<feature type="transmembrane region" description="Helical" evidence="2">
    <location>
        <begin position="151"/>
        <end position="170"/>
    </location>
</feature>
<dbReference type="InterPro" id="IPR000045">
    <property type="entry name" value="Prepilin_IV_endopep_pep"/>
</dbReference>
<organism evidence="4 5">
    <name type="scientific">Paenibacillus amylolyticus</name>
    <dbReference type="NCBI Taxonomy" id="1451"/>
    <lineage>
        <taxon>Bacteria</taxon>
        <taxon>Bacillati</taxon>
        <taxon>Bacillota</taxon>
        <taxon>Bacilli</taxon>
        <taxon>Bacillales</taxon>
        <taxon>Paenibacillaceae</taxon>
        <taxon>Paenibacillus</taxon>
    </lineage>
</organism>
<keyword evidence="2" id="KW-0812">Transmembrane</keyword>
<evidence type="ECO:0000313" key="5">
    <source>
        <dbReference type="Proteomes" id="UP001364764"/>
    </source>
</evidence>
<feature type="transmembrane region" description="Helical" evidence="2">
    <location>
        <begin position="89"/>
        <end position="115"/>
    </location>
</feature>
<dbReference type="Proteomes" id="UP001364764">
    <property type="component" value="Chromosome"/>
</dbReference>
<reference evidence="4 5" key="1">
    <citation type="submission" date="2024-02" db="EMBL/GenBank/DDBJ databases">
        <title>Complete sequences of two Paenibacillus sp. strains and one Lysinibacillus strain isolated from the environment on STAA medium highlight biotechnological potential.</title>
        <authorList>
            <person name="Attere S.A."/>
            <person name="Piche L.C."/>
            <person name="Intertaglia L."/>
            <person name="Lami R."/>
            <person name="Charette S.J."/>
            <person name="Vincent A.T."/>
        </authorList>
    </citation>
    <scope>NUCLEOTIDE SEQUENCE [LARGE SCALE GENOMIC DNA]</scope>
    <source>
        <strain evidence="4 5">Y5S-7</strain>
    </source>
</reference>
<keyword evidence="2" id="KW-1133">Transmembrane helix</keyword>
<evidence type="ECO:0000256" key="2">
    <source>
        <dbReference type="SAM" id="Phobius"/>
    </source>
</evidence>
<gene>
    <name evidence="4" type="ORF">V6668_07340</name>
</gene>
<dbReference type="PANTHER" id="PTHR30487:SF0">
    <property type="entry name" value="PREPILIN LEADER PEPTIDASE_N-METHYLTRANSFERASE-RELATED"/>
    <property type="match status" value="1"/>
</dbReference>
<accession>A0ABD8B167</accession>
<dbReference type="EC" id="3.4.23.43" evidence="4"/>
<dbReference type="Gene3D" id="1.20.120.1220">
    <property type="match status" value="1"/>
</dbReference>
<evidence type="ECO:0000313" key="4">
    <source>
        <dbReference type="EMBL" id="WWP23583.1"/>
    </source>
</evidence>
<proteinExistence type="inferred from homology"/>
<dbReference type="GeneID" id="93475267"/>
<dbReference type="EMBL" id="CP145892">
    <property type="protein sequence ID" value="WWP23583.1"/>
    <property type="molecule type" value="Genomic_DNA"/>
</dbReference>
<feature type="transmembrane region" description="Helical" evidence="2">
    <location>
        <begin position="6"/>
        <end position="24"/>
    </location>
</feature>
<comment type="similarity">
    <text evidence="1">Belongs to the peptidase A24 family.</text>
</comment>
<dbReference type="InterPro" id="IPR050882">
    <property type="entry name" value="Prepilin_peptidase/N-MTase"/>
</dbReference>
<feature type="transmembrane region" description="Helical" evidence="2">
    <location>
        <begin position="55"/>
        <end position="77"/>
    </location>
</feature>
<name>A0ABD8B167_PAEAM</name>
<dbReference type="RefSeq" id="WP_036669090.1">
    <property type="nucleotide sequence ID" value="NZ_CP107037.1"/>
</dbReference>
<evidence type="ECO:0000259" key="3">
    <source>
        <dbReference type="Pfam" id="PF01478"/>
    </source>
</evidence>
<dbReference type="PANTHER" id="PTHR30487">
    <property type="entry name" value="TYPE 4 PREPILIN-LIKE PROTEINS LEADER PEPTIDE-PROCESSING ENZYME"/>
    <property type="match status" value="1"/>
</dbReference>
<keyword evidence="2" id="KW-0472">Membrane</keyword>
<dbReference type="GO" id="GO:0004190">
    <property type="term" value="F:aspartic-type endopeptidase activity"/>
    <property type="evidence" value="ECO:0007669"/>
    <property type="project" value="UniProtKB-EC"/>
</dbReference>
<keyword evidence="4" id="KW-0378">Hydrolase</keyword>
<sequence length="171" mass="18274">MEVEWFYIACGIYVIAAFITDIRSMKIPNRLTLPVTVAGVLAHIIWGGWDGFLFSAAGFAAGFGILFLMYAIGAVGAGDVKLFGGIGAWTGLAFGIHVIIYSVLYAGAIGLVILLFRKDSAKRIRGMAGSLAGFFMLGSLKLVNKEKTLKFPFMLAVLPGFITVLVSGLFP</sequence>
<evidence type="ECO:0000256" key="1">
    <source>
        <dbReference type="ARBA" id="ARBA00005801"/>
    </source>
</evidence>
<dbReference type="Pfam" id="PF01478">
    <property type="entry name" value="Peptidase_A24"/>
    <property type="match status" value="1"/>
</dbReference>
<protein>
    <submittedName>
        <fullName evidence="4">Prepilin peptidase</fullName>
        <ecNumber evidence="4">3.4.23.43</ecNumber>
    </submittedName>
</protein>
<feature type="domain" description="Prepilin type IV endopeptidase peptidase" evidence="3">
    <location>
        <begin position="10"/>
        <end position="111"/>
    </location>
</feature>
<feature type="transmembrane region" description="Helical" evidence="2">
    <location>
        <begin position="31"/>
        <end position="49"/>
    </location>
</feature>
<dbReference type="AlphaFoldDB" id="A0ABD8B167"/>